<accession>A0A7J6MZ14</accession>
<dbReference type="PANTHER" id="PTHR13593">
    <property type="match status" value="1"/>
</dbReference>
<gene>
    <name evidence="1" type="ORF">FOL47_006709</name>
</gene>
<evidence type="ECO:0000313" key="1">
    <source>
        <dbReference type="EMBL" id="KAF4676101.1"/>
    </source>
</evidence>
<dbReference type="InterPro" id="IPR051057">
    <property type="entry name" value="PI-PLC_domain"/>
</dbReference>
<proteinExistence type="predicted"/>
<reference evidence="1 2" key="1">
    <citation type="submission" date="2020-04" db="EMBL/GenBank/DDBJ databases">
        <title>Perkinsus chesapeaki whole genome sequence.</title>
        <authorList>
            <person name="Bogema D.R."/>
        </authorList>
    </citation>
    <scope>NUCLEOTIDE SEQUENCE [LARGE SCALE GENOMIC DNA]</scope>
    <source>
        <strain evidence="1">ATCC PRA-425</strain>
    </source>
</reference>
<dbReference type="SUPFAM" id="SSF51695">
    <property type="entry name" value="PLC-like phosphodiesterases"/>
    <property type="match status" value="1"/>
</dbReference>
<comment type="caution">
    <text evidence="1">The sequence shown here is derived from an EMBL/GenBank/DDBJ whole genome shotgun (WGS) entry which is preliminary data.</text>
</comment>
<protein>
    <submittedName>
        <fullName evidence="1">Uncharacterized protein</fullName>
    </submittedName>
</protein>
<organism evidence="1 2">
    <name type="scientific">Perkinsus chesapeaki</name>
    <name type="common">Clam parasite</name>
    <name type="synonym">Perkinsus andrewsi</name>
    <dbReference type="NCBI Taxonomy" id="330153"/>
    <lineage>
        <taxon>Eukaryota</taxon>
        <taxon>Sar</taxon>
        <taxon>Alveolata</taxon>
        <taxon>Perkinsozoa</taxon>
        <taxon>Perkinsea</taxon>
        <taxon>Perkinsida</taxon>
        <taxon>Perkinsidae</taxon>
        <taxon>Perkinsus</taxon>
    </lineage>
</organism>
<dbReference type="Gene3D" id="3.20.20.190">
    <property type="entry name" value="Phosphatidylinositol (PI) phosphodiesterase"/>
    <property type="match status" value="1"/>
</dbReference>
<dbReference type="PANTHER" id="PTHR13593:SF113">
    <property type="entry name" value="SI:DKEY-266F7.9"/>
    <property type="match status" value="1"/>
</dbReference>
<dbReference type="AlphaFoldDB" id="A0A7J6MZ14"/>
<dbReference type="PROSITE" id="PS50007">
    <property type="entry name" value="PIPLC_X_DOMAIN"/>
    <property type="match status" value="1"/>
</dbReference>
<name>A0A7J6MZ14_PERCH</name>
<dbReference type="OrthoDB" id="409851at2759"/>
<dbReference type="GO" id="GO:0008081">
    <property type="term" value="F:phosphoric diester hydrolase activity"/>
    <property type="evidence" value="ECO:0007669"/>
    <property type="project" value="InterPro"/>
</dbReference>
<dbReference type="EMBL" id="JAAPAO010000038">
    <property type="protein sequence ID" value="KAF4676101.1"/>
    <property type="molecule type" value="Genomic_DNA"/>
</dbReference>
<dbReference type="GO" id="GO:0006629">
    <property type="term" value="P:lipid metabolic process"/>
    <property type="evidence" value="ECO:0007669"/>
    <property type="project" value="InterPro"/>
</dbReference>
<sequence length="310" mass="34030">MTHDSATGYLNASLDFFTKMAKTQVGGFAKQLGCGARAFDLRPECHPNRQGDLKLTMHHAEMEIKYPLKTALQDIISWANANPSELILVGLSHYSPNNTDCREAVWQLTEELGLMKSIGSGSCPSCGAVTDMSVGEAKKASAIDGGGHVFVIEADDNACVAENYVPAITCYNESSFAGNKPDDFGVCYPSDAKGGYSEYANKQLFDYIQKMAASTAERNNSKLQMNQAHWQYSIPLYTGVDAKHSSIIMDEYFSEVNKRVVDLVGDMEFLNLLEVDNVCNYGPQLQDAVNSRIGRLTSTAAEEDHRALRH</sequence>
<keyword evidence="2" id="KW-1185">Reference proteome</keyword>
<evidence type="ECO:0000313" key="2">
    <source>
        <dbReference type="Proteomes" id="UP000591131"/>
    </source>
</evidence>
<dbReference type="Proteomes" id="UP000591131">
    <property type="component" value="Unassembled WGS sequence"/>
</dbReference>
<dbReference type="InterPro" id="IPR017946">
    <property type="entry name" value="PLC-like_Pdiesterase_TIM-brl"/>
</dbReference>